<dbReference type="InterPro" id="IPR001279">
    <property type="entry name" value="Metallo-B-lactamas"/>
</dbReference>
<gene>
    <name evidence="3" type="ORF">ABB27_01975</name>
</gene>
<organism evidence="3 4">
    <name type="scientific">Stenotrophomonas terrae</name>
    <dbReference type="NCBI Taxonomy" id="405446"/>
    <lineage>
        <taxon>Bacteria</taxon>
        <taxon>Pseudomonadati</taxon>
        <taxon>Pseudomonadota</taxon>
        <taxon>Gammaproteobacteria</taxon>
        <taxon>Lysobacterales</taxon>
        <taxon>Lysobacteraceae</taxon>
        <taxon>Stenotrophomonas</taxon>
    </lineage>
</organism>
<dbReference type="Gene3D" id="3.60.15.10">
    <property type="entry name" value="Ribonuclease Z/Hydroxyacylglutathione hydrolase-like"/>
    <property type="match status" value="1"/>
</dbReference>
<dbReference type="AlphaFoldDB" id="A0A0R0D098"/>
<dbReference type="Pfam" id="PF00753">
    <property type="entry name" value="Lactamase_B"/>
    <property type="match status" value="1"/>
</dbReference>
<feature type="signal peptide" evidence="1">
    <location>
        <begin position="1"/>
        <end position="20"/>
    </location>
</feature>
<dbReference type="InterPro" id="IPR036866">
    <property type="entry name" value="RibonucZ/Hydroxyglut_hydro"/>
</dbReference>
<evidence type="ECO:0000313" key="3">
    <source>
        <dbReference type="EMBL" id="KRG72258.1"/>
    </source>
</evidence>
<dbReference type="CDD" id="cd07739">
    <property type="entry name" value="metallo-hydrolase-like_MBL-fold"/>
    <property type="match status" value="1"/>
</dbReference>
<dbReference type="PANTHER" id="PTHR42951">
    <property type="entry name" value="METALLO-BETA-LACTAMASE DOMAIN-CONTAINING"/>
    <property type="match status" value="1"/>
</dbReference>
<dbReference type="PATRIC" id="fig|405446.3.peg.3026"/>
<dbReference type="EMBL" id="LDJJ01000006">
    <property type="protein sequence ID" value="KRG72258.1"/>
    <property type="molecule type" value="Genomic_DNA"/>
</dbReference>
<dbReference type="PROSITE" id="PS51257">
    <property type="entry name" value="PROKAR_LIPOPROTEIN"/>
    <property type="match status" value="1"/>
</dbReference>
<dbReference type="OrthoDB" id="8441428at2"/>
<sequence>MSIRHVLGAAAVLAALSACAKQDAATQPAAGAVTAAPAAATPATRDGTQQPLQVAVFNPGQSGIFAVSSELLTGARDAVLVDAQFSTADAAKLVEMIKASGKKLTTIYISHGDPDFYFGLETLHAAFPDAQILATPQTIAHIQASKDDKLKIWGPQLGANAPKQLLVPSPLQGDTLQLEGQALKVIGLAGASPERTALWVPSIRTVMGGVLVDAGSHVFMADTQTPQSHQAWLAALQQIKDLAPARVIPGHYADGAAQDLDAVNFTAGYIRAFDEESAKAKDSKALISAMQQRYPGLEGEASLQLSAKVAKGEMPWK</sequence>
<protein>
    <submittedName>
        <fullName evidence="3">Beta-lactamase</fullName>
    </submittedName>
</protein>
<dbReference type="Proteomes" id="UP000051863">
    <property type="component" value="Unassembled WGS sequence"/>
</dbReference>
<accession>A0A0R0D098</accession>
<reference evidence="3 4" key="1">
    <citation type="submission" date="2015-05" db="EMBL/GenBank/DDBJ databases">
        <title>Genome sequencing and analysis of members of genus Stenotrophomonas.</title>
        <authorList>
            <person name="Patil P.P."/>
            <person name="Midha S."/>
            <person name="Patil P.B."/>
        </authorList>
    </citation>
    <scope>NUCLEOTIDE SEQUENCE [LARGE SCALE GENOMIC DNA]</scope>
    <source>
        <strain evidence="3 4">DSM 18941</strain>
    </source>
</reference>
<keyword evidence="4" id="KW-1185">Reference proteome</keyword>
<name>A0A0R0D098_9GAMM</name>
<feature type="domain" description="Metallo-beta-lactamase" evidence="2">
    <location>
        <begin position="66"/>
        <end position="251"/>
    </location>
</feature>
<feature type="chain" id="PRO_5006394927" evidence="1">
    <location>
        <begin position="21"/>
        <end position="317"/>
    </location>
</feature>
<keyword evidence="1" id="KW-0732">Signal</keyword>
<dbReference type="InterPro" id="IPR050855">
    <property type="entry name" value="NDM-1-like"/>
</dbReference>
<dbReference type="SMART" id="SM00849">
    <property type="entry name" value="Lactamase_B"/>
    <property type="match status" value="1"/>
</dbReference>
<evidence type="ECO:0000259" key="2">
    <source>
        <dbReference type="SMART" id="SM00849"/>
    </source>
</evidence>
<dbReference type="PANTHER" id="PTHR42951:SF14">
    <property type="entry name" value="METALLO-BETA-LACTAMASE SUPERFAMILY PROTEIN"/>
    <property type="match status" value="1"/>
</dbReference>
<evidence type="ECO:0000256" key="1">
    <source>
        <dbReference type="SAM" id="SignalP"/>
    </source>
</evidence>
<dbReference type="SUPFAM" id="SSF56281">
    <property type="entry name" value="Metallo-hydrolase/oxidoreductase"/>
    <property type="match status" value="1"/>
</dbReference>
<comment type="caution">
    <text evidence="3">The sequence shown here is derived from an EMBL/GenBank/DDBJ whole genome shotgun (WGS) entry which is preliminary data.</text>
</comment>
<evidence type="ECO:0000313" key="4">
    <source>
        <dbReference type="Proteomes" id="UP000051863"/>
    </source>
</evidence>
<proteinExistence type="predicted"/>